<dbReference type="RefSeq" id="XP_013350128.1">
    <property type="nucleotide sequence ID" value="XM_013494674.1"/>
</dbReference>
<dbReference type="Proteomes" id="UP000030744">
    <property type="component" value="Unassembled WGS sequence"/>
</dbReference>
<dbReference type="PANTHER" id="PTHR13140">
    <property type="entry name" value="MYOSIN"/>
    <property type="match status" value="1"/>
</dbReference>
<feature type="repeat" description="RCC1" evidence="6">
    <location>
        <begin position="1728"/>
        <end position="1785"/>
    </location>
</feature>
<dbReference type="VEuPathDB" id="ToxoDB:EMH_0032810"/>
<feature type="compositionally biased region" description="Basic and acidic residues" evidence="7">
    <location>
        <begin position="23"/>
        <end position="35"/>
    </location>
</feature>
<protein>
    <submittedName>
        <fullName evidence="9">IQ calmodulin-binding motif domain-containing protein, putative</fullName>
    </submittedName>
</protein>
<feature type="repeat" description="RCC1" evidence="6">
    <location>
        <begin position="1559"/>
        <end position="1637"/>
    </location>
</feature>
<feature type="region of interest" description="Disordered" evidence="7">
    <location>
        <begin position="1"/>
        <end position="54"/>
    </location>
</feature>
<dbReference type="InterPro" id="IPR027417">
    <property type="entry name" value="P-loop_NTPase"/>
</dbReference>
<dbReference type="GO" id="GO:0016459">
    <property type="term" value="C:myosin complex"/>
    <property type="evidence" value="ECO:0007669"/>
    <property type="project" value="UniProtKB-KW"/>
</dbReference>
<evidence type="ECO:0000259" key="8">
    <source>
        <dbReference type="SMART" id="SM00242"/>
    </source>
</evidence>
<keyword evidence="1" id="KW-0547">Nucleotide-binding</keyword>
<keyword evidence="5" id="KW-0009">Actin-binding</keyword>
<feature type="compositionally biased region" description="Low complexity" evidence="7">
    <location>
        <begin position="1"/>
        <end position="17"/>
    </location>
</feature>
<proteinExistence type="predicted"/>
<evidence type="ECO:0000256" key="4">
    <source>
        <dbReference type="ARBA" id="ARBA00023175"/>
    </source>
</evidence>
<evidence type="ECO:0000256" key="7">
    <source>
        <dbReference type="SAM" id="MobiDB-lite"/>
    </source>
</evidence>
<dbReference type="Gene3D" id="1.20.5.4820">
    <property type="match status" value="1"/>
</dbReference>
<evidence type="ECO:0000256" key="1">
    <source>
        <dbReference type="ARBA" id="ARBA00022741"/>
    </source>
</evidence>
<dbReference type="GeneID" id="25378087"/>
<evidence type="ECO:0000313" key="10">
    <source>
        <dbReference type="Proteomes" id="UP000030744"/>
    </source>
</evidence>
<keyword evidence="3" id="KW-0518">Myosin</keyword>
<feature type="domain" description="Myosin motor" evidence="8">
    <location>
        <begin position="264"/>
        <end position="1144"/>
    </location>
</feature>
<gene>
    <name evidence="9" type="ORF">EMH_0032810</name>
</gene>
<keyword evidence="10" id="KW-1185">Reference proteome</keyword>
<keyword evidence="4" id="KW-0505">Motor protein</keyword>
<evidence type="ECO:0000313" key="9">
    <source>
        <dbReference type="EMBL" id="CDJ27550.1"/>
    </source>
</evidence>
<evidence type="ECO:0000256" key="2">
    <source>
        <dbReference type="ARBA" id="ARBA00022840"/>
    </source>
</evidence>
<dbReference type="Pfam" id="PF00063">
    <property type="entry name" value="Myosin_head"/>
    <property type="match status" value="1"/>
</dbReference>
<dbReference type="InterPro" id="IPR000408">
    <property type="entry name" value="Reg_chr_condens"/>
</dbReference>
<reference evidence="9" key="2">
    <citation type="submission" date="2013-10" db="EMBL/GenBank/DDBJ databases">
        <authorList>
            <person name="Aslett M."/>
        </authorList>
    </citation>
    <scope>NUCLEOTIDE SEQUENCE [LARGE SCALE GENOMIC DNA]</scope>
    <source>
        <strain evidence="9">Houghton</strain>
    </source>
</reference>
<dbReference type="InterPro" id="IPR036961">
    <property type="entry name" value="Kinesin_motor_dom_sf"/>
</dbReference>
<dbReference type="SMART" id="SM00242">
    <property type="entry name" value="MYSc"/>
    <property type="match status" value="1"/>
</dbReference>
<dbReference type="SMART" id="SM00015">
    <property type="entry name" value="IQ"/>
    <property type="match status" value="5"/>
</dbReference>
<dbReference type="InterPro" id="IPR001609">
    <property type="entry name" value="Myosin_head_motor_dom-like"/>
</dbReference>
<dbReference type="GO" id="GO:0003774">
    <property type="term" value="F:cytoskeletal motor activity"/>
    <property type="evidence" value="ECO:0007669"/>
    <property type="project" value="InterPro"/>
</dbReference>
<feature type="compositionally biased region" description="Pro residues" evidence="7">
    <location>
        <begin position="111"/>
        <end position="122"/>
    </location>
</feature>
<dbReference type="Pfam" id="PF00415">
    <property type="entry name" value="RCC1"/>
    <property type="match status" value="1"/>
</dbReference>
<accession>U6JPW1</accession>
<dbReference type="SUPFAM" id="SSF52540">
    <property type="entry name" value="P-loop containing nucleoside triphosphate hydrolases"/>
    <property type="match status" value="2"/>
</dbReference>
<reference evidence="9" key="1">
    <citation type="submission" date="2013-10" db="EMBL/GenBank/DDBJ databases">
        <title>Genomic analysis of the causative agents of coccidiosis in chickens.</title>
        <authorList>
            <person name="Reid A.J."/>
            <person name="Blake D."/>
            <person name="Billington K."/>
            <person name="Browne H."/>
            <person name="Dunn M."/>
            <person name="Hung S."/>
            <person name="Kawahara F."/>
            <person name="Miranda-Saavedra D."/>
            <person name="Mourier T."/>
            <person name="Nagra H."/>
            <person name="Otto T.D."/>
            <person name="Rawlings N."/>
            <person name="Sanchez A."/>
            <person name="Sanders M."/>
            <person name="Subramaniam C."/>
            <person name="Tay Y."/>
            <person name="Dear P."/>
            <person name="Doerig C."/>
            <person name="Gruber A."/>
            <person name="Parkinson J."/>
            <person name="Shirley M."/>
            <person name="Wan K.L."/>
            <person name="Berriman M."/>
            <person name="Tomley F."/>
            <person name="Pain A."/>
        </authorList>
    </citation>
    <scope>NUCLEOTIDE SEQUENCE [LARGE SCALE GENOMIC DNA]</scope>
    <source>
        <strain evidence="9">Houghton</strain>
    </source>
</reference>
<dbReference type="EMBL" id="HG679832">
    <property type="protein sequence ID" value="CDJ27550.1"/>
    <property type="molecule type" value="Genomic_DNA"/>
</dbReference>
<dbReference type="SUPFAM" id="SSF50985">
    <property type="entry name" value="RCC1/BLIP-II"/>
    <property type="match status" value="1"/>
</dbReference>
<dbReference type="InterPro" id="IPR009091">
    <property type="entry name" value="RCC1/BLIP-II"/>
</dbReference>
<name>U6JPW1_9EIME</name>
<dbReference type="Gene3D" id="3.40.850.10">
    <property type="entry name" value="Kinesin motor domain"/>
    <property type="match status" value="1"/>
</dbReference>
<feature type="region of interest" description="Disordered" evidence="7">
    <location>
        <begin position="69"/>
        <end position="153"/>
    </location>
</feature>
<dbReference type="PROSITE" id="PS50096">
    <property type="entry name" value="IQ"/>
    <property type="match status" value="1"/>
</dbReference>
<dbReference type="GO" id="GO:0005524">
    <property type="term" value="F:ATP binding"/>
    <property type="evidence" value="ECO:0007669"/>
    <property type="project" value="UniProtKB-KW"/>
</dbReference>
<evidence type="ECO:0000256" key="6">
    <source>
        <dbReference type="PROSITE-ProRule" id="PRU00235"/>
    </source>
</evidence>
<dbReference type="InterPro" id="IPR000048">
    <property type="entry name" value="IQ_motif_EF-hand-BS"/>
</dbReference>
<organism evidence="9 10">
    <name type="scientific">Eimeria mitis</name>
    <dbReference type="NCBI Taxonomy" id="44415"/>
    <lineage>
        <taxon>Eukaryota</taxon>
        <taxon>Sar</taxon>
        <taxon>Alveolata</taxon>
        <taxon>Apicomplexa</taxon>
        <taxon>Conoidasida</taxon>
        <taxon>Coccidia</taxon>
        <taxon>Eucoccidiorida</taxon>
        <taxon>Eimeriorina</taxon>
        <taxon>Eimeriidae</taxon>
        <taxon>Eimeria</taxon>
    </lineage>
</organism>
<evidence type="ECO:0000256" key="3">
    <source>
        <dbReference type="ARBA" id="ARBA00023123"/>
    </source>
</evidence>
<keyword evidence="2" id="KW-0067">ATP-binding</keyword>
<dbReference type="PROSITE" id="PS50012">
    <property type="entry name" value="RCC1_3"/>
    <property type="match status" value="2"/>
</dbReference>
<dbReference type="GO" id="GO:0003779">
    <property type="term" value="F:actin binding"/>
    <property type="evidence" value="ECO:0007669"/>
    <property type="project" value="UniProtKB-KW"/>
</dbReference>
<sequence>MADSRSAFGRSGSAAGDGLRGGASKDEGVRNDVLKFKSSLSPPNTLRVPTIKDGGAPAQAVAGVVPDAAATPAAAAKQTRLPGRFEDFPPSSSHVADDPAALFVLSKKGPPGRPGRDAPPPSLGSRQFSGGAAAGGRRGVSREGGDETSEDESLHKLDVYGMEGQGLGGSHSAADALLLSGSKVFIRGKEKIKGKKSDFRGLVTMQVIDPSLLGKPLLQQVQPFQLAGSRGGTRYGRIVQNELPNLMHLSKSSVIPAEAQLGDGKKDPEESIDSLMYLPSCDDTAIIDCLQQRFNRGNYFTSCDNLLIFVNPWDSHDAASEEVFSRSTAVHYWTSRVAELPSHPYLVARRAFTNARKQHTNQLVLTFGTFGSGQDRVHHELVKLFIRFALIMEETWVGLLLCFPFDAFSRKQNCSSVPLYSSSGWLLLSAVPCNVLNFVGAPLSCADRRTGTRHGNQERRCSVPFGVAAHYEEGGAVWGTADGPLSSRESLHITKRGELFGGRLMDLFQVELDSEGDVVGFSFLPNSSFEPSQDIISWQMRQAASSVPLPNIFYHLMYGIHYNPSDPLLKNAGLHPVDVKTLMHYFPAPFLLYEDVHYEKCQQILADLSAIGLSDKEKAEFLSLLCAILVADVVSYKIQNELPAEAEEVEKEEEAPVPAAPRVRRITKQSGQTLERTLMVGKKSAMNLAGLDIINLLASLLGVDETVMRDICLGTDAWQVRYLALKLFVRVRWWLLGIISQSLRLSKKTDVHNRVTLLKAAGLDFRRVSPEWAFNQLLHNYAEECLLHIFATWAFTLANFSLNDEILEVFTGPHGVWQILKHEHTTRGGEAADDLSDGMPLAAVSFVDRILKSKGKTEKIRKVPGYEPPKPEVLRPKMAVRVVKATANVSKGAVVAGGTSAKKASGSGLNPRLRTLLLQSKLGLLRSLVEHETTHDVIPPDCLRISEAPQTNFIACVSALRPLSAAGADEEAASSSKFSSYVKRWRQKSDSGQLGGAPYQEDAYSGMAGALCHEPQVPPRLRALLASEAKLGRNRNGYLLGFNSVDVWKQLHDLQVLTYCTTRYLGMTVRLLYREFLELYAILCIPTSYEQQTAKLLLQHPDPKAASAFLLQALRFPDTGYQLGRTMVFFRKAAFIILEKTRIDYLERLVPAVTRVQRIWRTVRERAFVADMRSLCVRVQSHVRRVLLIRERKRIQPLRDLFFGAVITAGIAYAFRRLGLSDEVIQSIEMKYRNREVYCLRWSAAVCVQSWWRSIMAQKQADFDGVEGTPQVPRVKRTYYGISVYSTEGSKAVQHACHAKLPANYPADNSDAGNDFVGRVMLNYRPIIRRTTVMREMISVQMNTSVVRIQSFFRMVIIKQQYVRLRNAAMLCQAGALMRLRRGDFLLARRMVVKIQRWWRSMLLLRGLDLELALPLPIKLPKKADSVIKRRERVSFELLRPHLLRVQGVFRVERMRQETHYAYPISLNANCDCRAIYPRTWAQPLQDLLVQIEISLTRQHNGYMAEAAHMVPIMLQDLAIGGHHSLALLAVRQPASENFATRVRAVVKGGSWQDFNLVPSVYAWGWGDRGQLGEPQTPREQGMTCVGPLKFVDRVFKDTVDSKTGHLVQQLVQEVDYTHKICAVAAGLDHSVALSRRLMWARCPTLIPTIRNNGIRLKSIAAGPRHTGAVCSDGKALMWGAAHFVRLPTVIPDSHSYTPREVPVDSSEEALQICCSSGFNVMRTAGSSGVFAWGCNDSGQLGQGVEDKKSRDVPTFVPIPTTPAHRHVVSKVAVGTRFVVVSLQQPSCFLYTWGALRVVEASQKASGLPEGSEGKKASAAAEQRAAANPFLKFAGFKVQQPQPSKPALPPGRVDKVKLKAICTPTCVSHSLWKGDAVIDIGVTGTEVLVLFESRIVHGYSTVEVLYSKKPAASVPVAEERVVVQSFFFKKPPDQPKTQETPKEKAISCELERLKGEFKLEPGIYSLRHLKPLRMAIRSIHTTGNAVSLSFSWAKAVTQ</sequence>
<dbReference type="OrthoDB" id="16281at2759"/>
<evidence type="ECO:0000256" key="5">
    <source>
        <dbReference type="ARBA" id="ARBA00023203"/>
    </source>
</evidence>
<dbReference type="Gene3D" id="2.130.10.30">
    <property type="entry name" value="Regulator of chromosome condensation 1/beta-lactamase-inhibitor protein II"/>
    <property type="match status" value="2"/>
</dbReference>